<sequence>MYPLLGPYCLIAVDSKRCTLKLPHSPVNFQLTAVKPYHRNGDTPEEPHQQSDHIGSLEQQPPEEPFAEEPTGEKVSKETTALSLSLTRRTCGRSRKHPIACEVDNPVNQDDEPIENTIVVAHVTSKEEADMQLAINLRKKGTITTLGQPFELSTKQEIESLIDCSVFEFVPFDENQHQDIRIFKSRIVNEKSLLVIQGYANDGKDAILTQSPTIQQASQRLILALTPSLITTGYILWLRDITQAYVQSTTGLSRPIIAHLLQQIQHLHP</sequence>
<dbReference type="STRING" id="1306861.A0A4U6XFN6"/>
<evidence type="ECO:0000313" key="2">
    <source>
        <dbReference type="EMBL" id="TKW54263.1"/>
    </source>
</evidence>
<organism evidence="2 3">
    <name type="scientific">Colletotrichum tanaceti</name>
    <dbReference type="NCBI Taxonomy" id="1306861"/>
    <lineage>
        <taxon>Eukaryota</taxon>
        <taxon>Fungi</taxon>
        <taxon>Dikarya</taxon>
        <taxon>Ascomycota</taxon>
        <taxon>Pezizomycotina</taxon>
        <taxon>Sordariomycetes</taxon>
        <taxon>Hypocreomycetidae</taxon>
        <taxon>Glomerellales</taxon>
        <taxon>Glomerellaceae</taxon>
        <taxon>Colletotrichum</taxon>
        <taxon>Colletotrichum destructivum species complex</taxon>
    </lineage>
</organism>
<comment type="caution">
    <text evidence="2">The sequence shown here is derived from an EMBL/GenBank/DDBJ whole genome shotgun (WGS) entry which is preliminary data.</text>
</comment>
<protein>
    <submittedName>
        <fullName evidence="2">Uncharacterized protein</fullName>
    </submittedName>
</protein>
<dbReference type="AlphaFoldDB" id="A0A4U6XFN6"/>
<gene>
    <name evidence="2" type="ORF">CTA1_8408</name>
</gene>
<name>A0A4U6XFN6_9PEZI</name>
<keyword evidence="3" id="KW-1185">Reference proteome</keyword>
<evidence type="ECO:0000313" key="3">
    <source>
        <dbReference type="Proteomes" id="UP000310108"/>
    </source>
</evidence>
<dbReference type="EMBL" id="PJEX01000146">
    <property type="protein sequence ID" value="TKW54263.1"/>
    <property type="molecule type" value="Genomic_DNA"/>
</dbReference>
<accession>A0A4U6XFN6</accession>
<dbReference type="Proteomes" id="UP000310108">
    <property type="component" value="Unassembled WGS sequence"/>
</dbReference>
<reference evidence="2 3" key="1">
    <citation type="journal article" date="2019" name="PLoS ONE">
        <title>Comparative genome analysis indicates high evolutionary potential of pathogenicity genes in Colletotrichum tanaceti.</title>
        <authorList>
            <person name="Lelwala R.V."/>
            <person name="Korhonen P.K."/>
            <person name="Young N.D."/>
            <person name="Scott J.B."/>
            <person name="Ades P.A."/>
            <person name="Gasser R.B."/>
            <person name="Taylor P.W.J."/>
        </authorList>
    </citation>
    <scope>NUCLEOTIDE SEQUENCE [LARGE SCALE GENOMIC DNA]</scope>
    <source>
        <strain evidence="2">BRIP57314</strain>
    </source>
</reference>
<feature type="compositionally biased region" description="Basic and acidic residues" evidence="1">
    <location>
        <begin position="39"/>
        <end position="51"/>
    </location>
</feature>
<evidence type="ECO:0000256" key="1">
    <source>
        <dbReference type="SAM" id="MobiDB-lite"/>
    </source>
</evidence>
<feature type="region of interest" description="Disordered" evidence="1">
    <location>
        <begin position="37"/>
        <end position="80"/>
    </location>
</feature>
<proteinExistence type="predicted"/>